<reference evidence="1" key="1">
    <citation type="journal article" date="2014" name="Int. J. Syst. Evol. Microbiol.">
        <title>Complete genome sequence of Corynebacterium casei LMG S-19264T (=DSM 44701T), isolated from a smear-ripened cheese.</title>
        <authorList>
            <consortium name="US DOE Joint Genome Institute (JGI-PGF)"/>
            <person name="Walter F."/>
            <person name="Albersmeier A."/>
            <person name="Kalinowski J."/>
            <person name="Ruckert C."/>
        </authorList>
    </citation>
    <scope>NUCLEOTIDE SEQUENCE</scope>
    <source>
        <strain evidence="1">JCM 3313</strain>
    </source>
</reference>
<evidence type="ECO:0000313" key="2">
    <source>
        <dbReference type="Proteomes" id="UP000639606"/>
    </source>
</evidence>
<dbReference type="Proteomes" id="UP000639606">
    <property type="component" value="Unassembled WGS sequence"/>
</dbReference>
<accession>A0A918EHP7</accession>
<sequence>MARTLNTACTRSDVRTSASAPRLIASVGAVGCTPCAVQTKKSAIRWGWGGAPVPHCVGKYYPTGWEGR</sequence>
<dbReference type="AlphaFoldDB" id="A0A918EHP7"/>
<evidence type="ECO:0000313" key="1">
    <source>
        <dbReference type="EMBL" id="GGP79389.1"/>
    </source>
</evidence>
<protein>
    <submittedName>
        <fullName evidence="1">Uncharacterized protein</fullName>
    </submittedName>
</protein>
<dbReference type="EMBL" id="BMRG01000019">
    <property type="protein sequence ID" value="GGP79389.1"/>
    <property type="molecule type" value="Genomic_DNA"/>
</dbReference>
<reference evidence="1" key="2">
    <citation type="submission" date="2020-09" db="EMBL/GenBank/DDBJ databases">
        <authorList>
            <person name="Sun Q."/>
            <person name="Ohkuma M."/>
        </authorList>
    </citation>
    <scope>NUCLEOTIDE SEQUENCE</scope>
    <source>
        <strain evidence="1">JCM 3313</strain>
    </source>
</reference>
<keyword evidence="2" id="KW-1185">Reference proteome</keyword>
<proteinExistence type="predicted"/>
<name>A0A918EHP7_9PSEU</name>
<gene>
    <name evidence="1" type="ORF">GCM10010185_61600</name>
</gene>
<organism evidence="1 2">
    <name type="scientific">Saccharothrix coeruleofusca</name>
    <dbReference type="NCBI Taxonomy" id="33919"/>
    <lineage>
        <taxon>Bacteria</taxon>
        <taxon>Bacillati</taxon>
        <taxon>Actinomycetota</taxon>
        <taxon>Actinomycetes</taxon>
        <taxon>Pseudonocardiales</taxon>
        <taxon>Pseudonocardiaceae</taxon>
        <taxon>Saccharothrix</taxon>
    </lineage>
</organism>
<comment type="caution">
    <text evidence="1">The sequence shown here is derived from an EMBL/GenBank/DDBJ whole genome shotgun (WGS) entry which is preliminary data.</text>
</comment>